<keyword evidence="3" id="KW-0832">Ubl conjugation</keyword>
<evidence type="ECO:0000256" key="4">
    <source>
        <dbReference type="ARBA" id="ARBA00023015"/>
    </source>
</evidence>
<evidence type="ECO:0000313" key="13">
    <source>
        <dbReference type="EnsemblPlants" id="AET7Gv20868100.1"/>
    </source>
</evidence>
<keyword evidence="11" id="KW-0175">Coiled coil</keyword>
<dbReference type="PROSITE" id="PS50217">
    <property type="entry name" value="BZIP"/>
    <property type="match status" value="1"/>
</dbReference>
<evidence type="ECO:0000256" key="6">
    <source>
        <dbReference type="ARBA" id="ARBA00023159"/>
    </source>
</evidence>
<evidence type="ECO:0000256" key="3">
    <source>
        <dbReference type="ARBA" id="ARBA00022843"/>
    </source>
</evidence>
<evidence type="ECO:0000256" key="11">
    <source>
        <dbReference type="SAM" id="Coils"/>
    </source>
</evidence>
<dbReference type="GO" id="GO:0003677">
    <property type="term" value="F:DNA binding"/>
    <property type="evidence" value="ECO:0007669"/>
    <property type="project" value="UniProtKB-KW"/>
</dbReference>
<dbReference type="GO" id="GO:0010114">
    <property type="term" value="P:response to red light"/>
    <property type="evidence" value="ECO:0007669"/>
    <property type="project" value="TreeGrafter"/>
</dbReference>
<dbReference type="Proteomes" id="UP000015105">
    <property type="component" value="Chromosome 7D"/>
</dbReference>
<sequence length="78" mass="8890">HVQLRRLLRNRVSAQQARERKKAYMGELEVKVKDLETRNSELEERLSTLQNENQMLKQILKNTTGNRRGPGSGAGGDS</sequence>
<dbReference type="FunFam" id="1.20.5.490:FF:000004">
    <property type="entry name" value="Transcription factor HY5"/>
    <property type="match status" value="1"/>
</dbReference>
<proteinExistence type="inferred from homology"/>
<evidence type="ECO:0000256" key="2">
    <source>
        <dbReference type="ARBA" id="ARBA00007163"/>
    </source>
</evidence>
<dbReference type="Gramene" id="AET7Gv20868100.1">
    <property type="protein sequence ID" value="AET7Gv20868100.1"/>
    <property type="gene ID" value="AET7Gv20868100"/>
</dbReference>
<evidence type="ECO:0000256" key="5">
    <source>
        <dbReference type="ARBA" id="ARBA00023125"/>
    </source>
</evidence>
<dbReference type="Pfam" id="PF00170">
    <property type="entry name" value="bZIP_1"/>
    <property type="match status" value="1"/>
</dbReference>
<comment type="subcellular location">
    <subcellularLocation>
        <location evidence="1">Nucleus</location>
    </subcellularLocation>
</comment>
<dbReference type="Gene3D" id="1.20.5.490">
    <property type="entry name" value="Single helix bin"/>
    <property type="match status" value="1"/>
</dbReference>
<keyword evidence="10" id="KW-0607">Phytochrome signaling pathway</keyword>
<reference evidence="13" key="4">
    <citation type="submission" date="2019-03" db="UniProtKB">
        <authorList>
            <consortium name="EnsemblPlants"/>
        </authorList>
    </citation>
    <scope>IDENTIFICATION</scope>
</reference>
<protein>
    <recommendedName>
        <fullName evidence="9">Transcription factor HY5</fullName>
    </recommendedName>
</protein>
<reference evidence="13" key="5">
    <citation type="journal article" date="2021" name="G3 (Bethesda)">
        <title>Aegilops tauschii genome assembly Aet v5.0 features greater sequence contiguity and improved annotation.</title>
        <authorList>
            <person name="Wang L."/>
            <person name="Zhu T."/>
            <person name="Rodriguez J.C."/>
            <person name="Deal K.R."/>
            <person name="Dubcovsky J."/>
            <person name="McGuire P.E."/>
            <person name="Lux T."/>
            <person name="Spannagl M."/>
            <person name="Mayer K.F.X."/>
            <person name="Baldrich P."/>
            <person name="Meyers B.C."/>
            <person name="Huo N."/>
            <person name="Gu Y.Q."/>
            <person name="Zhou H."/>
            <person name="Devos K.M."/>
            <person name="Bennetzen J.L."/>
            <person name="Unver T."/>
            <person name="Budak H."/>
            <person name="Gulick P.J."/>
            <person name="Galiba G."/>
            <person name="Kalapos B."/>
            <person name="Nelson D.R."/>
            <person name="Li P."/>
            <person name="You F.M."/>
            <person name="Luo M.C."/>
            <person name="Dvorak J."/>
        </authorList>
    </citation>
    <scope>NUCLEOTIDE SEQUENCE [LARGE SCALE GENOMIC DNA]</scope>
    <source>
        <strain evidence="13">cv. AL8/78</strain>
    </source>
</reference>
<dbReference type="InterPro" id="IPR044280">
    <property type="entry name" value="Hac1/HY5"/>
</dbReference>
<dbReference type="EnsemblPlants" id="AET7Gv20868100.1">
    <property type="protein sequence ID" value="AET7Gv20868100.1"/>
    <property type="gene ID" value="AET7Gv20868100"/>
</dbReference>
<evidence type="ECO:0000313" key="14">
    <source>
        <dbReference type="Proteomes" id="UP000015105"/>
    </source>
</evidence>
<dbReference type="AlphaFoldDB" id="A0A453SA41"/>
<evidence type="ECO:0000256" key="10">
    <source>
        <dbReference type="ARBA" id="ARBA00084091"/>
    </source>
</evidence>
<accession>A0A453SA41</accession>
<dbReference type="PANTHER" id="PTHR46714:SF5">
    <property type="entry name" value="TRANSCRIPTION FACTOR HY5-LIKE"/>
    <property type="match status" value="1"/>
</dbReference>
<evidence type="ECO:0000256" key="8">
    <source>
        <dbReference type="ARBA" id="ARBA00023242"/>
    </source>
</evidence>
<evidence type="ECO:0000256" key="1">
    <source>
        <dbReference type="ARBA" id="ARBA00004123"/>
    </source>
</evidence>
<dbReference type="GO" id="GO:0010099">
    <property type="term" value="P:regulation of photomorphogenesis"/>
    <property type="evidence" value="ECO:0007669"/>
    <property type="project" value="TreeGrafter"/>
</dbReference>
<keyword evidence="6" id="KW-0010">Activator</keyword>
<dbReference type="GO" id="GO:0005634">
    <property type="term" value="C:nucleus"/>
    <property type="evidence" value="ECO:0007669"/>
    <property type="project" value="UniProtKB-SubCell"/>
</dbReference>
<dbReference type="GO" id="GO:0045944">
    <property type="term" value="P:positive regulation of transcription by RNA polymerase II"/>
    <property type="evidence" value="ECO:0007669"/>
    <property type="project" value="InterPro"/>
</dbReference>
<dbReference type="GO" id="GO:0010218">
    <property type="term" value="P:response to far red light"/>
    <property type="evidence" value="ECO:0007669"/>
    <property type="project" value="TreeGrafter"/>
</dbReference>
<comment type="similarity">
    <text evidence="2">Belongs to the bZIP family.</text>
</comment>
<keyword evidence="8" id="KW-0539">Nucleus</keyword>
<dbReference type="CDD" id="cd14704">
    <property type="entry name" value="bZIP_HY5-like"/>
    <property type="match status" value="1"/>
</dbReference>
<reference evidence="13" key="3">
    <citation type="journal article" date="2017" name="Nature">
        <title>Genome sequence of the progenitor of the wheat D genome Aegilops tauschii.</title>
        <authorList>
            <person name="Luo M.C."/>
            <person name="Gu Y.Q."/>
            <person name="Puiu D."/>
            <person name="Wang H."/>
            <person name="Twardziok S.O."/>
            <person name="Deal K.R."/>
            <person name="Huo N."/>
            <person name="Zhu T."/>
            <person name="Wang L."/>
            <person name="Wang Y."/>
            <person name="McGuire P.E."/>
            <person name="Liu S."/>
            <person name="Long H."/>
            <person name="Ramasamy R.K."/>
            <person name="Rodriguez J.C."/>
            <person name="Van S.L."/>
            <person name="Yuan L."/>
            <person name="Wang Z."/>
            <person name="Xia Z."/>
            <person name="Xiao L."/>
            <person name="Anderson O.D."/>
            <person name="Ouyang S."/>
            <person name="Liang Y."/>
            <person name="Zimin A.V."/>
            <person name="Pertea G."/>
            <person name="Qi P."/>
            <person name="Bennetzen J.L."/>
            <person name="Dai X."/>
            <person name="Dawson M.W."/>
            <person name="Muller H.G."/>
            <person name="Kugler K."/>
            <person name="Rivarola-Duarte L."/>
            <person name="Spannagl M."/>
            <person name="Mayer K.F.X."/>
            <person name="Lu F.H."/>
            <person name="Bevan M.W."/>
            <person name="Leroy P."/>
            <person name="Li P."/>
            <person name="You F.M."/>
            <person name="Sun Q."/>
            <person name="Liu Z."/>
            <person name="Lyons E."/>
            <person name="Wicker T."/>
            <person name="Salzberg S.L."/>
            <person name="Devos K.M."/>
            <person name="Dvorak J."/>
        </authorList>
    </citation>
    <scope>NUCLEOTIDE SEQUENCE [LARGE SCALE GENOMIC DNA]</scope>
    <source>
        <strain evidence="13">cv. AL8/78</strain>
    </source>
</reference>
<dbReference type="GO" id="GO:0000981">
    <property type="term" value="F:DNA-binding transcription factor activity, RNA polymerase II-specific"/>
    <property type="evidence" value="ECO:0007669"/>
    <property type="project" value="InterPro"/>
</dbReference>
<feature type="domain" description="BZIP" evidence="12">
    <location>
        <begin position="5"/>
        <end position="63"/>
    </location>
</feature>
<evidence type="ECO:0000256" key="9">
    <source>
        <dbReference type="ARBA" id="ARBA00070194"/>
    </source>
</evidence>
<dbReference type="InterPro" id="IPR046347">
    <property type="entry name" value="bZIP_sf"/>
</dbReference>
<keyword evidence="5" id="KW-0238">DNA-binding</keyword>
<evidence type="ECO:0000256" key="7">
    <source>
        <dbReference type="ARBA" id="ARBA00023163"/>
    </source>
</evidence>
<reference evidence="14" key="1">
    <citation type="journal article" date="2014" name="Science">
        <title>Ancient hybridizations among the ancestral genomes of bread wheat.</title>
        <authorList>
            <consortium name="International Wheat Genome Sequencing Consortium,"/>
            <person name="Marcussen T."/>
            <person name="Sandve S.R."/>
            <person name="Heier L."/>
            <person name="Spannagl M."/>
            <person name="Pfeifer M."/>
            <person name="Jakobsen K.S."/>
            <person name="Wulff B.B."/>
            <person name="Steuernagel B."/>
            <person name="Mayer K.F."/>
            <person name="Olsen O.A."/>
        </authorList>
    </citation>
    <scope>NUCLEOTIDE SEQUENCE [LARGE SCALE GENOMIC DNA]</scope>
    <source>
        <strain evidence="14">cv. AL8/78</strain>
    </source>
</reference>
<organism evidence="13 14">
    <name type="scientific">Aegilops tauschii subsp. strangulata</name>
    <name type="common">Goatgrass</name>
    <dbReference type="NCBI Taxonomy" id="200361"/>
    <lineage>
        <taxon>Eukaryota</taxon>
        <taxon>Viridiplantae</taxon>
        <taxon>Streptophyta</taxon>
        <taxon>Embryophyta</taxon>
        <taxon>Tracheophyta</taxon>
        <taxon>Spermatophyta</taxon>
        <taxon>Magnoliopsida</taxon>
        <taxon>Liliopsida</taxon>
        <taxon>Poales</taxon>
        <taxon>Poaceae</taxon>
        <taxon>BOP clade</taxon>
        <taxon>Pooideae</taxon>
        <taxon>Triticodae</taxon>
        <taxon>Triticeae</taxon>
        <taxon>Triticinae</taxon>
        <taxon>Aegilops</taxon>
    </lineage>
</organism>
<keyword evidence="4" id="KW-0805">Transcription regulation</keyword>
<dbReference type="PANTHER" id="PTHR46714">
    <property type="entry name" value="TRANSCRIPTIONAL ACTIVATOR HAC1"/>
    <property type="match status" value="1"/>
</dbReference>
<dbReference type="GO" id="GO:0009585">
    <property type="term" value="P:red, far-red light phototransduction"/>
    <property type="evidence" value="ECO:0007669"/>
    <property type="project" value="UniProtKB-KW"/>
</dbReference>
<name>A0A453SA41_AEGTS</name>
<feature type="coiled-coil region" evidence="11">
    <location>
        <begin position="25"/>
        <end position="66"/>
    </location>
</feature>
<dbReference type="InterPro" id="IPR004827">
    <property type="entry name" value="bZIP"/>
</dbReference>
<keyword evidence="7" id="KW-0804">Transcription</keyword>
<evidence type="ECO:0000259" key="12">
    <source>
        <dbReference type="PROSITE" id="PS50217"/>
    </source>
</evidence>
<keyword evidence="14" id="KW-1185">Reference proteome</keyword>
<dbReference type="SUPFAM" id="SSF57959">
    <property type="entry name" value="Leucine zipper domain"/>
    <property type="match status" value="1"/>
</dbReference>
<dbReference type="SMART" id="SM00338">
    <property type="entry name" value="BRLZ"/>
    <property type="match status" value="1"/>
</dbReference>
<reference evidence="14" key="2">
    <citation type="journal article" date="2017" name="Nat. Plants">
        <title>The Aegilops tauschii genome reveals multiple impacts of transposons.</title>
        <authorList>
            <person name="Zhao G."/>
            <person name="Zou C."/>
            <person name="Li K."/>
            <person name="Wang K."/>
            <person name="Li T."/>
            <person name="Gao L."/>
            <person name="Zhang X."/>
            <person name="Wang H."/>
            <person name="Yang Z."/>
            <person name="Liu X."/>
            <person name="Jiang W."/>
            <person name="Mao L."/>
            <person name="Kong X."/>
            <person name="Jiao Y."/>
            <person name="Jia J."/>
        </authorList>
    </citation>
    <scope>NUCLEOTIDE SEQUENCE [LARGE SCALE GENOMIC DNA]</scope>
    <source>
        <strain evidence="14">cv. AL8/78</strain>
    </source>
</reference>
<dbReference type="PROSITE" id="PS00036">
    <property type="entry name" value="BZIP_BASIC"/>
    <property type="match status" value="1"/>
</dbReference>